<keyword evidence="2" id="KW-1185">Reference proteome</keyword>
<comment type="caution">
    <text evidence="1">The sequence shown here is derived from an EMBL/GenBank/DDBJ whole genome shotgun (WGS) entry which is preliminary data.</text>
</comment>
<evidence type="ECO:0000313" key="2">
    <source>
        <dbReference type="Proteomes" id="UP001221898"/>
    </source>
</evidence>
<proteinExistence type="predicted"/>
<gene>
    <name evidence="1" type="ORF">AAFF_G00177260</name>
</gene>
<evidence type="ECO:0000313" key="1">
    <source>
        <dbReference type="EMBL" id="KAJ8386037.1"/>
    </source>
</evidence>
<protein>
    <submittedName>
        <fullName evidence="1">Uncharacterized protein</fullName>
    </submittedName>
</protein>
<dbReference type="Proteomes" id="UP001221898">
    <property type="component" value="Unassembled WGS sequence"/>
</dbReference>
<sequence length="97" mass="11252">MRGLPFWLNRRRNGDYLLCWLLYGGSRHLTRTQGYRSSLQPPSQVGPLLSWRLSSCKKGNKCLASWPLSSPKLYFQLSRLSAHLAEAEFWFSTHLPQ</sequence>
<dbReference type="EMBL" id="JAINUG010000236">
    <property type="protein sequence ID" value="KAJ8386037.1"/>
    <property type="molecule type" value="Genomic_DNA"/>
</dbReference>
<organism evidence="1 2">
    <name type="scientific">Aldrovandia affinis</name>
    <dbReference type="NCBI Taxonomy" id="143900"/>
    <lineage>
        <taxon>Eukaryota</taxon>
        <taxon>Metazoa</taxon>
        <taxon>Chordata</taxon>
        <taxon>Craniata</taxon>
        <taxon>Vertebrata</taxon>
        <taxon>Euteleostomi</taxon>
        <taxon>Actinopterygii</taxon>
        <taxon>Neopterygii</taxon>
        <taxon>Teleostei</taxon>
        <taxon>Notacanthiformes</taxon>
        <taxon>Halosauridae</taxon>
        <taxon>Aldrovandia</taxon>
    </lineage>
</organism>
<accession>A0AAD7W6X3</accession>
<dbReference type="AlphaFoldDB" id="A0AAD7W6X3"/>
<name>A0AAD7W6X3_9TELE</name>
<reference evidence="1" key="1">
    <citation type="journal article" date="2023" name="Science">
        <title>Genome structures resolve the early diversification of teleost fishes.</title>
        <authorList>
            <person name="Parey E."/>
            <person name="Louis A."/>
            <person name="Montfort J."/>
            <person name="Bouchez O."/>
            <person name="Roques C."/>
            <person name="Iampietro C."/>
            <person name="Lluch J."/>
            <person name="Castinel A."/>
            <person name="Donnadieu C."/>
            <person name="Desvignes T."/>
            <person name="Floi Bucao C."/>
            <person name="Jouanno E."/>
            <person name="Wen M."/>
            <person name="Mejri S."/>
            <person name="Dirks R."/>
            <person name="Jansen H."/>
            <person name="Henkel C."/>
            <person name="Chen W.J."/>
            <person name="Zahm M."/>
            <person name="Cabau C."/>
            <person name="Klopp C."/>
            <person name="Thompson A.W."/>
            <person name="Robinson-Rechavi M."/>
            <person name="Braasch I."/>
            <person name="Lecointre G."/>
            <person name="Bobe J."/>
            <person name="Postlethwait J.H."/>
            <person name="Berthelot C."/>
            <person name="Roest Crollius H."/>
            <person name="Guiguen Y."/>
        </authorList>
    </citation>
    <scope>NUCLEOTIDE SEQUENCE</scope>
    <source>
        <strain evidence="1">NC1722</strain>
    </source>
</reference>